<dbReference type="PANTHER" id="PTHR36933:SF1">
    <property type="entry name" value="SLL0788 PROTEIN"/>
    <property type="match status" value="1"/>
</dbReference>
<reference evidence="2" key="2">
    <citation type="submission" date="2020-09" db="EMBL/GenBank/DDBJ databases">
        <authorList>
            <person name="Sun Q."/>
            <person name="Zhou Y."/>
        </authorList>
    </citation>
    <scope>NUCLEOTIDE SEQUENCE</scope>
    <source>
        <strain evidence="2">CGMCC 4.7368</strain>
    </source>
</reference>
<dbReference type="Pfam" id="PF03713">
    <property type="entry name" value="DUF305"/>
    <property type="match status" value="1"/>
</dbReference>
<dbReference type="Gene3D" id="1.20.1260.10">
    <property type="match status" value="1"/>
</dbReference>
<gene>
    <name evidence="2" type="ORF">GCM10012289_04600</name>
</gene>
<comment type="caution">
    <text evidence="2">The sequence shown here is derived from an EMBL/GenBank/DDBJ whole genome shotgun (WGS) entry which is preliminary data.</text>
</comment>
<evidence type="ECO:0000313" key="2">
    <source>
        <dbReference type="EMBL" id="GGO61712.1"/>
    </source>
</evidence>
<dbReference type="EMBL" id="BMNH01000001">
    <property type="protein sequence ID" value="GGO61712.1"/>
    <property type="molecule type" value="Genomic_DNA"/>
</dbReference>
<proteinExistence type="predicted"/>
<dbReference type="Proteomes" id="UP000646523">
    <property type="component" value="Unassembled WGS sequence"/>
</dbReference>
<organism evidence="2 3">
    <name type="scientific">Nonomuraea cavernae</name>
    <dbReference type="NCBI Taxonomy" id="2045107"/>
    <lineage>
        <taxon>Bacteria</taxon>
        <taxon>Bacillati</taxon>
        <taxon>Actinomycetota</taxon>
        <taxon>Actinomycetes</taxon>
        <taxon>Streptosporangiales</taxon>
        <taxon>Streptosporangiaceae</taxon>
        <taxon>Nonomuraea</taxon>
    </lineage>
</organism>
<dbReference type="InterPro" id="IPR012347">
    <property type="entry name" value="Ferritin-like"/>
</dbReference>
<feature type="domain" description="DUF305" evidence="1">
    <location>
        <begin position="41"/>
        <end position="186"/>
    </location>
</feature>
<dbReference type="InterPro" id="IPR005183">
    <property type="entry name" value="DUF305_CopM-like"/>
</dbReference>
<sequence>MRESSIRERGGVAHWLVVLGLLLVAACGVAEPASDPVDADDVMFVQMMVQHHRQGIELARLGAARARTPELKTLAAAVETTQQAEVEMMLRWLHAWDQPLTAASGSHDDHGGLPETDRQRIAALRSSRSSKRFERDFLHLMIAHQGVAARMAGEHLTAGVNPEVRRWAGQVEASRTEQVRLMRALLPA</sequence>
<reference evidence="2" key="1">
    <citation type="journal article" date="2014" name="Int. J. Syst. Evol. Microbiol.">
        <title>Complete genome sequence of Corynebacterium casei LMG S-19264T (=DSM 44701T), isolated from a smear-ripened cheese.</title>
        <authorList>
            <consortium name="US DOE Joint Genome Institute (JGI-PGF)"/>
            <person name="Walter F."/>
            <person name="Albersmeier A."/>
            <person name="Kalinowski J."/>
            <person name="Ruckert C."/>
        </authorList>
    </citation>
    <scope>NUCLEOTIDE SEQUENCE</scope>
    <source>
        <strain evidence="2">CGMCC 4.7368</strain>
    </source>
</reference>
<evidence type="ECO:0000259" key="1">
    <source>
        <dbReference type="Pfam" id="PF03713"/>
    </source>
</evidence>
<dbReference type="AlphaFoldDB" id="A0A917YNU8"/>
<keyword evidence="3" id="KW-1185">Reference proteome</keyword>
<dbReference type="PANTHER" id="PTHR36933">
    <property type="entry name" value="SLL0788 PROTEIN"/>
    <property type="match status" value="1"/>
</dbReference>
<name>A0A917YNU8_9ACTN</name>
<protein>
    <submittedName>
        <fullName evidence="2">DUF305 domain-containing protein</fullName>
    </submittedName>
</protein>
<dbReference type="PROSITE" id="PS51257">
    <property type="entry name" value="PROKAR_LIPOPROTEIN"/>
    <property type="match status" value="1"/>
</dbReference>
<accession>A0A917YNU8</accession>
<evidence type="ECO:0000313" key="3">
    <source>
        <dbReference type="Proteomes" id="UP000646523"/>
    </source>
</evidence>
<dbReference type="RefSeq" id="WP_189122225.1">
    <property type="nucleotide sequence ID" value="NZ_BMNH01000001.1"/>
</dbReference>